<dbReference type="AlphaFoldDB" id="A0A4U1K312"/>
<organism evidence="2 3">
    <name type="scientific">Rhodobacter capsulatus</name>
    <name type="common">Rhodopseudomonas capsulata</name>
    <dbReference type="NCBI Taxonomy" id="1061"/>
    <lineage>
        <taxon>Bacteria</taxon>
        <taxon>Pseudomonadati</taxon>
        <taxon>Pseudomonadota</taxon>
        <taxon>Alphaproteobacteria</taxon>
        <taxon>Rhodobacterales</taxon>
        <taxon>Rhodobacter group</taxon>
        <taxon>Rhodobacter</taxon>
    </lineage>
</organism>
<reference evidence="2 3" key="1">
    <citation type="submission" date="2019-04" db="EMBL/GenBank/DDBJ databases">
        <title>Draft Whole-Genome sequence of the purple photosynthetic bacterium Rhodobacter capsulatus SP108 with an indigenous class A beta-lactamase.</title>
        <authorList>
            <person name="Robertson S."/>
            <person name="Meyer T.E."/>
            <person name="Kyndt J.A."/>
        </authorList>
    </citation>
    <scope>NUCLEOTIDE SEQUENCE [LARGE SCALE GENOMIC DNA]</scope>
    <source>
        <strain evidence="2 3">SP108</strain>
    </source>
</reference>
<comment type="caution">
    <text evidence="2">The sequence shown here is derived from an EMBL/GenBank/DDBJ whole genome shotgun (WGS) entry which is preliminary data.</text>
</comment>
<name>A0A4U1K312_RHOCA</name>
<dbReference type="Proteomes" id="UP000310597">
    <property type="component" value="Unassembled WGS sequence"/>
</dbReference>
<evidence type="ECO:0000259" key="1">
    <source>
        <dbReference type="Pfam" id="PF04233"/>
    </source>
</evidence>
<evidence type="ECO:0000313" key="3">
    <source>
        <dbReference type="Proteomes" id="UP000310597"/>
    </source>
</evidence>
<dbReference type="OrthoDB" id="9813502at2"/>
<dbReference type="Pfam" id="PF04233">
    <property type="entry name" value="Phage_Mu_F"/>
    <property type="match status" value="1"/>
</dbReference>
<protein>
    <submittedName>
        <fullName evidence="2">Phage head protein</fullName>
    </submittedName>
</protein>
<dbReference type="RefSeq" id="WP_136904470.1">
    <property type="nucleotide sequence ID" value="NZ_SWJZ01000005.1"/>
</dbReference>
<feature type="domain" description="Phage head morphogenesis" evidence="1">
    <location>
        <begin position="63"/>
        <end position="178"/>
    </location>
</feature>
<sequence length="419" mass="45784">MADDPLALLLRRPFDEQVAAFRLRLRNLVGTTRWDDISGPAHDRAGMVAGAIKQDLIADILGAVDRSQTEGTGLEVFRRDFRAIVEKHGWHGWTGEGTAKGEAWRTKVIWKTNISTSYAAGRWAQLNAKGFKFLVYRHSNAEHPRLQHLAWDGLILPIDHPFWQSHFPPNGWGCGCSVRGAMSMAMAIRLGGDPAKKLPTDWAMPDPRTGAPKGIDRGWDHAPGATVANTITALAEKAGKWPTSLATNFMHEVPAATRDAIATGYRDAPSTADATRRWVERVLGERGGAPISPDVLVEPQRTLGLATENLKAQINDWEPGAFGGEPVDMAIAPIGVRNSQRAVKAGHRLPTPTDFGRLGTVINDPDSVTMEAAGQLRRVRFTKMIGHELIDAVFTFMPGIPRLYLDQLTIRQAGAASIL</sequence>
<accession>A0A4U1K312</accession>
<evidence type="ECO:0000313" key="2">
    <source>
        <dbReference type="EMBL" id="TKD26454.1"/>
    </source>
</evidence>
<dbReference type="InterPro" id="IPR006528">
    <property type="entry name" value="Phage_head_morphogenesis_dom"/>
</dbReference>
<dbReference type="EMBL" id="SWJZ01000005">
    <property type="protein sequence ID" value="TKD26454.1"/>
    <property type="molecule type" value="Genomic_DNA"/>
</dbReference>
<gene>
    <name evidence="2" type="ORF">FBT96_00625</name>
</gene>
<proteinExistence type="predicted"/>